<evidence type="ECO:0000256" key="1">
    <source>
        <dbReference type="SAM" id="SignalP"/>
    </source>
</evidence>
<dbReference type="PANTHER" id="PTHR30163">
    <property type="entry name" value="MEMBRANE-BOUND LYTIC MUREIN TRANSGLYCOSYLASE B"/>
    <property type="match status" value="1"/>
</dbReference>
<dbReference type="PROSITE" id="PS51257">
    <property type="entry name" value="PROKAR_LIPOPROTEIN"/>
    <property type="match status" value="1"/>
</dbReference>
<dbReference type="InterPro" id="IPR036365">
    <property type="entry name" value="PGBD-like_sf"/>
</dbReference>
<dbReference type="InterPro" id="IPR036366">
    <property type="entry name" value="PGBDSf"/>
</dbReference>
<evidence type="ECO:0000313" key="4">
    <source>
        <dbReference type="EMBL" id="MDO7899526.1"/>
    </source>
</evidence>
<evidence type="ECO:0000259" key="2">
    <source>
        <dbReference type="Pfam" id="PF01471"/>
    </source>
</evidence>
<keyword evidence="5" id="KW-1185">Reference proteome</keyword>
<organism evidence="4 5">
    <name type="scientific">Pseudomonas citrulli</name>
    <dbReference type="NCBI Taxonomy" id="3064347"/>
    <lineage>
        <taxon>Bacteria</taxon>
        <taxon>Pseudomonadati</taxon>
        <taxon>Pseudomonadota</taxon>
        <taxon>Gammaproteobacteria</taxon>
        <taxon>Pseudomonadales</taxon>
        <taxon>Pseudomonadaceae</taxon>
        <taxon>Pseudomonas</taxon>
    </lineage>
</organism>
<dbReference type="InterPro" id="IPR002477">
    <property type="entry name" value="Peptidoglycan-bd-like"/>
</dbReference>
<feature type="domain" description="Transglycosylase SLT" evidence="3">
    <location>
        <begin position="68"/>
        <end position="360"/>
    </location>
</feature>
<dbReference type="InterPro" id="IPR011970">
    <property type="entry name" value="MltB_2"/>
</dbReference>
<reference evidence="4 5" key="1">
    <citation type="submission" date="2023-07" db="EMBL/GenBank/DDBJ databases">
        <title>Identification of four novel Pseudomonas species associated with bacterial leaf spot of cucurbits.</title>
        <authorList>
            <person name="Fullem K.R."/>
        </authorList>
    </citation>
    <scope>NUCLEOTIDE SEQUENCE [LARGE SCALE GENOMIC DNA]</scope>
    <source>
        <strain evidence="4 5">K18</strain>
    </source>
</reference>
<dbReference type="RefSeq" id="WP_304556296.1">
    <property type="nucleotide sequence ID" value="NZ_JAUQOP010000043.1"/>
</dbReference>
<dbReference type="EMBL" id="JAUQOP010000043">
    <property type="protein sequence ID" value="MDO7899526.1"/>
    <property type="molecule type" value="Genomic_DNA"/>
</dbReference>
<dbReference type="NCBIfam" id="TIGR02283">
    <property type="entry name" value="MltB_2"/>
    <property type="match status" value="1"/>
</dbReference>
<dbReference type="InterPro" id="IPR043426">
    <property type="entry name" value="MltB-like"/>
</dbReference>
<keyword evidence="1" id="KW-0732">Signal</keyword>
<protein>
    <submittedName>
        <fullName evidence="4">Lytic murein transglycosylase</fullName>
    </submittedName>
</protein>
<dbReference type="Gene3D" id="1.10.530.10">
    <property type="match status" value="1"/>
</dbReference>
<dbReference type="Gene3D" id="1.10.101.10">
    <property type="entry name" value="PGBD-like superfamily/PGBD"/>
    <property type="match status" value="1"/>
</dbReference>
<dbReference type="Gene3D" id="1.10.8.350">
    <property type="entry name" value="Bacterial muramidase"/>
    <property type="match status" value="1"/>
</dbReference>
<dbReference type="InterPro" id="IPR023346">
    <property type="entry name" value="Lysozyme-like_dom_sf"/>
</dbReference>
<sequence length="440" mass="47808">MPFCLSRRLPLRQLIVATSIALLVACAEKPTAADAQPLQTVPAVTAPAVVPPVVPSGENLDIVPTQTFAEWQAGFRKDALAAGIRADLFDRAFIGVSPDMSVIKADRSQPEFTRPVWEYLDGALSPLRVSKGKALIQQNAQVLQSIEQRYGVDREALVAVWGMESNFGQFQGSKSVINSLATLAYEGRRPGFAHAQLIAALQILQQGDIAPEKMLGSWAGAMGQTQFIPTTYNTHAVDFDGDGRRDIWGSSTDALASTAHYLQSSGWQRGQPWGFEVSLSEGFDYTLADGTIRKPVSEWERLGVSEYGGLPIAPDDKQLSASLLLPAGHRGPAFLIFDNFRAILKYNNSSSYALAVGLLSKRFTGGGLVFGQWPKEDLPLSRSERIELQTLLSTHNYDAGNPDGIIGANTRKAIRSAQQSFGWPADGYPTHQLLDALRSH</sequence>
<dbReference type="SUPFAM" id="SSF47090">
    <property type="entry name" value="PGBD-like"/>
    <property type="match status" value="1"/>
</dbReference>
<feature type="chain" id="PRO_5046903249" evidence="1">
    <location>
        <begin position="36"/>
        <end position="440"/>
    </location>
</feature>
<feature type="signal peptide" evidence="1">
    <location>
        <begin position="1"/>
        <end position="35"/>
    </location>
</feature>
<evidence type="ECO:0000313" key="5">
    <source>
        <dbReference type="Proteomes" id="UP001228019"/>
    </source>
</evidence>
<comment type="caution">
    <text evidence="4">The sequence shown here is derived from an EMBL/GenBank/DDBJ whole genome shotgun (WGS) entry which is preliminary data.</text>
</comment>
<dbReference type="Pfam" id="PF13406">
    <property type="entry name" value="SLT_2"/>
    <property type="match status" value="1"/>
</dbReference>
<dbReference type="PANTHER" id="PTHR30163:SF8">
    <property type="entry name" value="LYTIC MUREIN TRANSGLYCOSYLASE"/>
    <property type="match status" value="1"/>
</dbReference>
<dbReference type="Pfam" id="PF01471">
    <property type="entry name" value="PG_binding_1"/>
    <property type="match status" value="1"/>
</dbReference>
<name>A0ABT9C3Z3_9PSED</name>
<evidence type="ECO:0000259" key="3">
    <source>
        <dbReference type="Pfam" id="PF13406"/>
    </source>
</evidence>
<gene>
    <name evidence="4" type="ORF">Q6A48_21805</name>
</gene>
<accession>A0ABT9C3Z3</accession>
<feature type="domain" description="Peptidoglycan binding-like" evidence="2">
    <location>
        <begin position="382"/>
        <end position="437"/>
    </location>
</feature>
<dbReference type="CDD" id="cd13399">
    <property type="entry name" value="Slt35-like"/>
    <property type="match status" value="1"/>
</dbReference>
<dbReference type="SUPFAM" id="SSF53955">
    <property type="entry name" value="Lysozyme-like"/>
    <property type="match status" value="1"/>
</dbReference>
<dbReference type="Proteomes" id="UP001228019">
    <property type="component" value="Unassembled WGS sequence"/>
</dbReference>
<dbReference type="InterPro" id="IPR031304">
    <property type="entry name" value="SLT_2"/>
</dbReference>
<proteinExistence type="predicted"/>